<dbReference type="EMBL" id="BGPR01000129">
    <property type="protein sequence ID" value="GBL97437.1"/>
    <property type="molecule type" value="Genomic_DNA"/>
</dbReference>
<accession>A0A4Y2C0Z4</accession>
<gene>
    <name evidence="1" type="ORF">AVEN_170538_1</name>
</gene>
<proteinExistence type="predicted"/>
<organism evidence="1 2">
    <name type="scientific">Araneus ventricosus</name>
    <name type="common">Orbweaver spider</name>
    <name type="synonym">Epeira ventricosa</name>
    <dbReference type="NCBI Taxonomy" id="182803"/>
    <lineage>
        <taxon>Eukaryota</taxon>
        <taxon>Metazoa</taxon>
        <taxon>Ecdysozoa</taxon>
        <taxon>Arthropoda</taxon>
        <taxon>Chelicerata</taxon>
        <taxon>Arachnida</taxon>
        <taxon>Araneae</taxon>
        <taxon>Araneomorphae</taxon>
        <taxon>Entelegynae</taxon>
        <taxon>Araneoidea</taxon>
        <taxon>Araneidae</taxon>
        <taxon>Araneus</taxon>
    </lineage>
</organism>
<evidence type="ECO:0000313" key="2">
    <source>
        <dbReference type="Proteomes" id="UP000499080"/>
    </source>
</evidence>
<dbReference type="Proteomes" id="UP000499080">
    <property type="component" value="Unassembled WGS sequence"/>
</dbReference>
<comment type="caution">
    <text evidence="1">The sequence shown here is derived from an EMBL/GenBank/DDBJ whole genome shotgun (WGS) entry which is preliminary data.</text>
</comment>
<sequence>MNTGWKVLSMLYSSKIRGINRQAYEMGCFPFAFYRTAVPRALFTHIDGTTSSPHSYTGLIVSKLPECEKLPVVSFKPIKCDLPYYSADDLRKLGNYLR</sequence>
<evidence type="ECO:0000313" key="1">
    <source>
        <dbReference type="EMBL" id="GBL97437.1"/>
    </source>
</evidence>
<reference evidence="1 2" key="1">
    <citation type="journal article" date="2019" name="Sci. Rep.">
        <title>Orb-weaving spider Araneus ventricosus genome elucidates the spidroin gene catalogue.</title>
        <authorList>
            <person name="Kono N."/>
            <person name="Nakamura H."/>
            <person name="Ohtoshi R."/>
            <person name="Moran D.A.P."/>
            <person name="Shinohara A."/>
            <person name="Yoshida Y."/>
            <person name="Fujiwara M."/>
            <person name="Mori M."/>
            <person name="Tomita M."/>
            <person name="Arakawa K."/>
        </authorList>
    </citation>
    <scope>NUCLEOTIDE SEQUENCE [LARGE SCALE GENOMIC DNA]</scope>
</reference>
<protein>
    <submittedName>
        <fullName evidence="1">Uncharacterized protein</fullName>
    </submittedName>
</protein>
<dbReference type="AlphaFoldDB" id="A0A4Y2C0Z4"/>
<name>A0A4Y2C0Z4_ARAVE</name>
<keyword evidence="2" id="KW-1185">Reference proteome</keyword>